<evidence type="ECO:0000313" key="6">
    <source>
        <dbReference type="Proteomes" id="UP000321816"/>
    </source>
</evidence>
<dbReference type="Gene3D" id="2.60.120.10">
    <property type="entry name" value="Jelly Rolls"/>
    <property type="match status" value="1"/>
</dbReference>
<dbReference type="InterPro" id="IPR005105">
    <property type="entry name" value="GlnD_Uridyltrans_N"/>
</dbReference>
<dbReference type="InterPro" id="IPR014710">
    <property type="entry name" value="RmlC-like_jellyroll"/>
</dbReference>
<dbReference type="Pfam" id="PF10335">
    <property type="entry name" value="DUF294_C"/>
    <property type="match status" value="1"/>
</dbReference>
<sequence>MNTGLHTNYKDVLRNSFPFDLLTEEQFTRMLDESSPASFKENEFLFHEEDEEVEVFFLLQGIAKNVLHRDDGQHISVRFYYPGDLIGLMILLAGGQMNFSVKALEDCETLRFKRNIFLDLMAENEAFSEVVLTGIGDRMKSLYDEIKKERSVSDRENIGLFRTRVHMIMERARTIRDNCTLEQAAEMLSEENSAGLVAVNEEGSLQGVLTQQHIIRGLLTGGRKERISRWMEDRPQTIQEHAFSYEVLTFFKDDYIDLVPVMRGESVVGILMAESFLQLQDSKYLHLSYRLQHAETIKELMAVAPKFHPDFHAFTEALLNERTHPTEVCEFISSYNDQLHRKAIQFALRAMKKEGYGPPPINYCFIVMGSQGRREQAFSTDQDNGLILDNYRHMKNWRRVEDYFHLFAAKVNRILADAGFPECSGGIMARERKWCRGIDEWKEEVFRWVRESESQEIRDFTIFIDYRPIFGDFTLAERLREVVTERIQHGKLMQAMLMKDTLRFRVPINPFGRMVVRGKKKTIDIKKAALMQIVNGVRIFAIRYGVNEVSTTARLDALEKLEVFHPRDVKNAKLAMDVLHYHRLKQNLRELRSEKKLTNEIAPFDLEKDDRRQLKEALIISKRLQQMSELSFQKSKGI</sequence>
<dbReference type="SUPFAM" id="SSF54631">
    <property type="entry name" value="CBS-domain pair"/>
    <property type="match status" value="1"/>
</dbReference>
<dbReference type="Pfam" id="PF00571">
    <property type="entry name" value="CBS"/>
    <property type="match status" value="1"/>
</dbReference>
<dbReference type="InterPro" id="IPR018490">
    <property type="entry name" value="cNMP-bd_dom_sf"/>
</dbReference>
<keyword evidence="1" id="KW-0010">Activator</keyword>
<dbReference type="CDD" id="cd00038">
    <property type="entry name" value="CAP_ED"/>
    <property type="match status" value="1"/>
</dbReference>
<accession>A0A5C7FRC4</accession>
<dbReference type="InterPro" id="IPR000595">
    <property type="entry name" value="cNMP-bd_dom"/>
</dbReference>
<proteinExistence type="predicted"/>
<name>A0A5C7FRC4_9BACI</name>
<evidence type="ECO:0000256" key="2">
    <source>
        <dbReference type="PROSITE-ProRule" id="PRU00703"/>
    </source>
</evidence>
<dbReference type="GO" id="GO:0005829">
    <property type="term" value="C:cytosol"/>
    <property type="evidence" value="ECO:0007669"/>
    <property type="project" value="TreeGrafter"/>
</dbReference>
<dbReference type="Proteomes" id="UP000321816">
    <property type="component" value="Chromosome"/>
</dbReference>
<dbReference type="CDD" id="cd05401">
    <property type="entry name" value="NT_GlnE_GlnD_like"/>
    <property type="match status" value="1"/>
</dbReference>
<evidence type="ECO:0000259" key="3">
    <source>
        <dbReference type="PROSITE" id="PS50042"/>
    </source>
</evidence>
<keyword evidence="2" id="KW-0129">CBS domain</keyword>
<dbReference type="KEGG" id="ahal:FTX54_008850"/>
<protein>
    <submittedName>
        <fullName evidence="5">DUF294 nucleotidyltransferase-like domain-containing protein</fullName>
    </submittedName>
</protein>
<dbReference type="PROSITE" id="PS51371">
    <property type="entry name" value="CBS"/>
    <property type="match status" value="1"/>
</dbReference>
<dbReference type="RefSeq" id="WP_147802243.1">
    <property type="nucleotide sequence ID" value="NZ_CP144914.1"/>
</dbReference>
<evidence type="ECO:0000256" key="1">
    <source>
        <dbReference type="ARBA" id="ARBA00023159"/>
    </source>
</evidence>
<dbReference type="SUPFAM" id="SSF81301">
    <property type="entry name" value="Nucleotidyltransferase"/>
    <property type="match status" value="1"/>
</dbReference>
<dbReference type="GO" id="GO:0008773">
    <property type="term" value="F:[protein-PII] uridylyltransferase activity"/>
    <property type="evidence" value="ECO:0007669"/>
    <property type="project" value="InterPro"/>
</dbReference>
<dbReference type="EMBL" id="CP144914">
    <property type="protein sequence ID" value="WWD78546.1"/>
    <property type="molecule type" value="Genomic_DNA"/>
</dbReference>
<dbReference type="Pfam" id="PF00027">
    <property type="entry name" value="cNMP_binding"/>
    <property type="match status" value="1"/>
</dbReference>
<dbReference type="InterPro" id="IPR050397">
    <property type="entry name" value="Env_Response_Regulators"/>
</dbReference>
<dbReference type="CDD" id="cd02205">
    <property type="entry name" value="CBS_pair_SF"/>
    <property type="match status" value="1"/>
</dbReference>
<dbReference type="Gene3D" id="3.10.580.10">
    <property type="entry name" value="CBS-domain"/>
    <property type="match status" value="1"/>
</dbReference>
<evidence type="ECO:0000259" key="4">
    <source>
        <dbReference type="PROSITE" id="PS51371"/>
    </source>
</evidence>
<dbReference type="OrthoDB" id="9810963at2"/>
<dbReference type="InterPro" id="IPR046342">
    <property type="entry name" value="CBS_dom_sf"/>
</dbReference>
<dbReference type="InterPro" id="IPR000644">
    <property type="entry name" value="CBS_dom"/>
</dbReference>
<dbReference type="SUPFAM" id="SSF51206">
    <property type="entry name" value="cAMP-binding domain-like"/>
    <property type="match status" value="1"/>
</dbReference>
<reference evidence="5 6" key="1">
    <citation type="submission" date="2024-01" db="EMBL/GenBank/DDBJ databases">
        <title>Complete Genome Sequence of Alkalicoccus halolimnae BZ-SZ-XJ29T, a Moderately Halophilic Bacterium Isolated from a Salt Lake.</title>
        <authorList>
            <person name="Zhao B."/>
        </authorList>
    </citation>
    <scope>NUCLEOTIDE SEQUENCE [LARGE SCALE GENOMIC DNA]</scope>
    <source>
        <strain evidence="5 6">BZ-SZ-XJ29</strain>
    </source>
</reference>
<dbReference type="InterPro" id="IPR018821">
    <property type="entry name" value="DUF294_put_nucleoTrafse_sb-bd"/>
</dbReference>
<gene>
    <name evidence="5" type="ORF">FTX54_008850</name>
</gene>
<dbReference type="GO" id="GO:0003700">
    <property type="term" value="F:DNA-binding transcription factor activity"/>
    <property type="evidence" value="ECO:0007669"/>
    <property type="project" value="TreeGrafter"/>
</dbReference>
<dbReference type="AlphaFoldDB" id="A0A5C7FRC4"/>
<keyword evidence="6" id="KW-1185">Reference proteome</keyword>
<dbReference type="Pfam" id="PF03445">
    <property type="entry name" value="DUF294"/>
    <property type="match status" value="1"/>
</dbReference>
<dbReference type="PANTHER" id="PTHR24567:SF26">
    <property type="entry name" value="REGULATORY PROTEIN YEIL"/>
    <property type="match status" value="1"/>
</dbReference>
<dbReference type="PROSITE" id="PS50042">
    <property type="entry name" value="CNMP_BINDING_3"/>
    <property type="match status" value="1"/>
</dbReference>
<feature type="domain" description="Cyclic nucleotide-binding" evidence="3">
    <location>
        <begin position="18"/>
        <end position="121"/>
    </location>
</feature>
<dbReference type="SMART" id="SM00100">
    <property type="entry name" value="cNMP"/>
    <property type="match status" value="1"/>
</dbReference>
<organism evidence="5 6">
    <name type="scientific">Alkalicoccus halolimnae</name>
    <dbReference type="NCBI Taxonomy" id="1667239"/>
    <lineage>
        <taxon>Bacteria</taxon>
        <taxon>Bacillati</taxon>
        <taxon>Bacillota</taxon>
        <taxon>Bacilli</taxon>
        <taxon>Bacillales</taxon>
        <taxon>Bacillaceae</taxon>
        <taxon>Alkalicoccus</taxon>
    </lineage>
</organism>
<feature type="domain" description="CBS" evidence="4">
    <location>
        <begin position="167"/>
        <end position="225"/>
    </location>
</feature>
<evidence type="ECO:0000313" key="5">
    <source>
        <dbReference type="EMBL" id="WWD78546.1"/>
    </source>
</evidence>
<dbReference type="PANTHER" id="PTHR24567">
    <property type="entry name" value="CRP FAMILY TRANSCRIPTIONAL REGULATORY PROTEIN"/>
    <property type="match status" value="1"/>
</dbReference>
<dbReference type="InterPro" id="IPR043519">
    <property type="entry name" value="NT_sf"/>
</dbReference>